<dbReference type="GeneID" id="77803227"/>
<accession>A0ABY7D2E3</accession>
<dbReference type="EMBL" id="CP110433">
    <property type="protein sequence ID" value="WAQ90763.1"/>
    <property type="molecule type" value="Genomic_DNA"/>
</dbReference>
<feature type="region of interest" description="Disordered" evidence="1">
    <location>
        <begin position="116"/>
        <end position="162"/>
    </location>
</feature>
<name>A0ABY7D2E3_9BASI</name>
<evidence type="ECO:0000313" key="2">
    <source>
        <dbReference type="EMBL" id="WAQ90763.1"/>
    </source>
</evidence>
<proteinExistence type="predicted"/>
<evidence type="ECO:0000313" key="3">
    <source>
        <dbReference type="Proteomes" id="UP001164743"/>
    </source>
</evidence>
<protein>
    <submittedName>
        <fullName evidence="2">Uncharacterized protein</fullName>
    </submittedName>
</protein>
<reference evidence="2" key="1">
    <citation type="submission" date="2022-10" db="EMBL/GenBank/DDBJ databases">
        <title>Puccinia triticina Genome sequencing and assembly.</title>
        <authorList>
            <person name="Li C."/>
        </authorList>
    </citation>
    <scope>NUCLEOTIDE SEQUENCE</scope>
    <source>
        <strain evidence="2">Pt15</strain>
    </source>
</reference>
<dbReference type="RefSeq" id="XP_053026318.1">
    <property type="nucleotide sequence ID" value="XM_053162332.1"/>
</dbReference>
<organism evidence="2 3">
    <name type="scientific">Puccinia triticina</name>
    <dbReference type="NCBI Taxonomy" id="208348"/>
    <lineage>
        <taxon>Eukaryota</taxon>
        <taxon>Fungi</taxon>
        <taxon>Dikarya</taxon>
        <taxon>Basidiomycota</taxon>
        <taxon>Pucciniomycotina</taxon>
        <taxon>Pucciniomycetes</taxon>
        <taxon>Pucciniales</taxon>
        <taxon>Pucciniaceae</taxon>
        <taxon>Puccinia</taxon>
    </lineage>
</organism>
<sequence length="227" mass="26206">MHVWAPDLEDLPDSLYNKACRQVALKSFRQAAVGGAFAYMNIQKKYAVDLGLLIPAYTHFVHYLQANWYNQEKNKDGKFQMDKERKVISKAREQFTHQFFDTLTKPYDLTHEIENHDEDNKQTNGNDNDNDNSSFKGEEIDLANSSSEEEEEPKENKEDRAFVDDLMDTTNTHPGEHQGKDNEEELAREVCYNAMLLDEDKDLGPAVEINKSFNIQAFLKHALKAKK</sequence>
<evidence type="ECO:0000256" key="1">
    <source>
        <dbReference type="SAM" id="MobiDB-lite"/>
    </source>
</evidence>
<dbReference type="Proteomes" id="UP001164743">
    <property type="component" value="Chromosome 13A"/>
</dbReference>
<gene>
    <name evidence="2" type="ORF">PtA15_13A162</name>
</gene>
<keyword evidence="3" id="KW-1185">Reference proteome</keyword>